<keyword evidence="1" id="KW-0560">Oxidoreductase</keyword>
<dbReference type="GO" id="GO:0016903">
    <property type="term" value="F:oxidoreductase activity, acting on the aldehyde or oxo group of donors"/>
    <property type="evidence" value="ECO:0007669"/>
    <property type="project" value="InterPro"/>
</dbReference>
<dbReference type="InterPro" id="IPR002869">
    <property type="entry name" value="Pyrv_flavodox_OxRed_cen"/>
</dbReference>
<protein>
    <recommendedName>
        <fullName evidence="2">Pyruvate/ketoisovalerate oxidoreductase catalytic domain-containing protein</fullName>
    </recommendedName>
</protein>
<accession>A0A1F6C3B7</accession>
<dbReference type="STRING" id="1798473.A3G50_00775"/>
<organism evidence="3 4">
    <name type="scientific">Candidatus Jorgensenbacteria bacterium RIFCSPLOWO2_12_FULL_42_11</name>
    <dbReference type="NCBI Taxonomy" id="1798473"/>
    <lineage>
        <taxon>Bacteria</taxon>
        <taxon>Candidatus Joergenseniibacteriota</taxon>
    </lineage>
</organism>
<dbReference type="InterPro" id="IPR052198">
    <property type="entry name" value="IorB_Oxidoreductase"/>
</dbReference>
<dbReference type="EMBL" id="MFKM01000007">
    <property type="protein sequence ID" value="OGG43685.1"/>
    <property type="molecule type" value="Genomic_DNA"/>
</dbReference>
<dbReference type="PANTHER" id="PTHR43854:SF1">
    <property type="entry name" value="INDOLEPYRUVATE OXIDOREDUCTASE SUBUNIT IORB"/>
    <property type="match status" value="1"/>
</dbReference>
<evidence type="ECO:0000259" key="2">
    <source>
        <dbReference type="Pfam" id="PF01558"/>
    </source>
</evidence>
<evidence type="ECO:0000313" key="4">
    <source>
        <dbReference type="Proteomes" id="UP000176633"/>
    </source>
</evidence>
<name>A0A1F6C3B7_9BACT</name>
<dbReference type="AlphaFoldDB" id="A0A1F6C3B7"/>
<proteinExistence type="predicted"/>
<gene>
    <name evidence="3" type="ORF">A3G50_00775</name>
</gene>
<evidence type="ECO:0000313" key="3">
    <source>
        <dbReference type="EMBL" id="OGG43685.1"/>
    </source>
</evidence>
<dbReference type="Gene3D" id="3.40.920.10">
    <property type="entry name" value="Pyruvate-ferredoxin oxidoreductase, PFOR, domain III"/>
    <property type="match status" value="1"/>
</dbReference>
<evidence type="ECO:0000256" key="1">
    <source>
        <dbReference type="ARBA" id="ARBA00023002"/>
    </source>
</evidence>
<dbReference type="PANTHER" id="PTHR43854">
    <property type="entry name" value="INDOLEPYRUVATE OXIDOREDUCTASE SUBUNIT IORB"/>
    <property type="match status" value="1"/>
</dbReference>
<dbReference type="Pfam" id="PF01558">
    <property type="entry name" value="POR"/>
    <property type="match status" value="1"/>
</dbReference>
<reference evidence="3 4" key="1">
    <citation type="journal article" date="2016" name="Nat. Commun.">
        <title>Thousands of microbial genomes shed light on interconnected biogeochemical processes in an aquifer system.</title>
        <authorList>
            <person name="Anantharaman K."/>
            <person name="Brown C.T."/>
            <person name="Hug L.A."/>
            <person name="Sharon I."/>
            <person name="Castelle C.J."/>
            <person name="Probst A.J."/>
            <person name="Thomas B.C."/>
            <person name="Singh A."/>
            <person name="Wilkins M.J."/>
            <person name="Karaoz U."/>
            <person name="Brodie E.L."/>
            <person name="Williams K.H."/>
            <person name="Hubbard S.S."/>
            <person name="Banfield J.F."/>
        </authorList>
    </citation>
    <scope>NUCLEOTIDE SEQUENCE [LARGE SCALE GENOMIC DNA]</scope>
</reference>
<dbReference type="Proteomes" id="UP000176633">
    <property type="component" value="Unassembled WGS sequence"/>
</dbReference>
<dbReference type="InterPro" id="IPR019752">
    <property type="entry name" value="Pyrv/ketoisovalerate_OxRed_cat"/>
</dbReference>
<comment type="caution">
    <text evidence="3">The sequence shown here is derived from an EMBL/GenBank/DDBJ whole genome shotgun (WGS) entry which is preliminary data.</text>
</comment>
<feature type="domain" description="Pyruvate/ketoisovalerate oxidoreductase catalytic" evidence="2">
    <location>
        <begin position="31"/>
        <end position="210"/>
    </location>
</feature>
<sequence>MNKNPSNKYSRKPESGLTDIRDFNGVIVGTGGQGQITLLQVLAQAARFEDLDFKTSELHGLSQKGGPVEVHFRFGKNIFSPLVKEGGADLIISLERQEALRACYYASKEAKTVFLVNDLLLPILGQKPFLKEEISKVLKKFSEKTIFVPASEICQKEFQAAIAAGIFLISLASFKGLLPLKPSSLKRAIQKNIKAKYLELNLKIFELAREKAKNFDF</sequence>
<dbReference type="SUPFAM" id="SSF53323">
    <property type="entry name" value="Pyruvate-ferredoxin oxidoreductase, PFOR, domain III"/>
    <property type="match status" value="1"/>
</dbReference>